<evidence type="ECO:0000259" key="7">
    <source>
        <dbReference type="PROSITE" id="PS50198"/>
    </source>
</evidence>
<dbReference type="InterPro" id="IPR000297">
    <property type="entry name" value="PPIase_PpiC"/>
</dbReference>
<reference evidence="8 9" key="1">
    <citation type="submission" date="2017-08" db="EMBL/GenBank/DDBJ databases">
        <title>WGS of Clinical strains of the CDC Group NO-1 linked to zoonotic infections in humans.</title>
        <authorList>
            <person name="Bernier A.-M."/>
            <person name="Bernard K."/>
        </authorList>
    </citation>
    <scope>NUCLEOTIDE SEQUENCE [LARGE SCALE GENOMIC DNA]</scope>
    <source>
        <strain evidence="8 9">NML03-0146</strain>
    </source>
</reference>
<comment type="similarity">
    <text evidence="2">Belongs to the PpiC/parvulin rotamase family.</text>
</comment>
<dbReference type="GO" id="GO:0003755">
    <property type="term" value="F:peptidyl-prolyl cis-trans isomerase activity"/>
    <property type="evidence" value="ECO:0007669"/>
    <property type="project" value="UniProtKB-KW"/>
</dbReference>
<dbReference type="AlphaFoldDB" id="A0A2A2A8K2"/>
<evidence type="ECO:0000256" key="6">
    <source>
        <dbReference type="SAM" id="SignalP"/>
    </source>
</evidence>
<dbReference type="InterPro" id="IPR046357">
    <property type="entry name" value="PPIase_dom_sf"/>
</dbReference>
<keyword evidence="6" id="KW-0732">Signal</keyword>
<evidence type="ECO:0000256" key="5">
    <source>
        <dbReference type="PROSITE-ProRule" id="PRU00278"/>
    </source>
</evidence>
<dbReference type="PANTHER" id="PTHR47245:SF2">
    <property type="entry name" value="PEPTIDYL-PROLYL CIS-TRANS ISOMERASE HP_0175-RELATED"/>
    <property type="match status" value="1"/>
</dbReference>
<evidence type="ECO:0000256" key="1">
    <source>
        <dbReference type="ARBA" id="ARBA00000971"/>
    </source>
</evidence>
<evidence type="ECO:0000313" key="8">
    <source>
        <dbReference type="EMBL" id="PAT34156.1"/>
    </source>
</evidence>
<dbReference type="SUPFAM" id="SSF54534">
    <property type="entry name" value="FKBP-like"/>
    <property type="match status" value="1"/>
</dbReference>
<dbReference type="PANTHER" id="PTHR47245">
    <property type="entry name" value="PEPTIDYLPROLYL ISOMERASE"/>
    <property type="match status" value="1"/>
</dbReference>
<dbReference type="InterPro" id="IPR050245">
    <property type="entry name" value="PrsA_foldase"/>
</dbReference>
<evidence type="ECO:0000256" key="2">
    <source>
        <dbReference type="ARBA" id="ARBA00007656"/>
    </source>
</evidence>
<evidence type="ECO:0000256" key="3">
    <source>
        <dbReference type="ARBA" id="ARBA00013194"/>
    </source>
</evidence>
<sequence>MKKQLLCAALAGALAATVLPASAKDLAVVNGEAIPQARYDFFIKQFEESGTPKTPELEAQVKEELIRRAVFEQEAKKLKLEDSQAFKEEMALARQTFLIRALFQKHQKDNPITDKAIKAEYDKFVEQQKGFEYQSAHILVETEEEAKAIIADLKKDFSKFEAIAKEKSKDPGSGAKGGDLGWQRAETYVPEFAQALTKLEKGKFTQEPVKTEYGWHILHLKDKRDSKPPTLDALKPQIEQHLAQRQLAEFQEKLYKAAKIEK</sequence>
<dbReference type="Gene3D" id="3.10.50.40">
    <property type="match status" value="1"/>
</dbReference>
<proteinExistence type="inferred from homology"/>
<keyword evidence="4 5" id="KW-0697">Rotamase</keyword>
<feature type="chain" id="PRO_5012606844" description="peptidylprolyl isomerase" evidence="6">
    <location>
        <begin position="24"/>
        <end position="262"/>
    </location>
</feature>
<evidence type="ECO:0000313" key="9">
    <source>
        <dbReference type="Proteomes" id="UP000217999"/>
    </source>
</evidence>
<dbReference type="Proteomes" id="UP000217999">
    <property type="component" value="Unassembled WGS sequence"/>
</dbReference>
<evidence type="ECO:0000256" key="4">
    <source>
        <dbReference type="ARBA" id="ARBA00023110"/>
    </source>
</evidence>
<dbReference type="InterPro" id="IPR027304">
    <property type="entry name" value="Trigger_fact/SurA_dom_sf"/>
</dbReference>
<dbReference type="Pfam" id="PF00639">
    <property type="entry name" value="Rotamase"/>
    <property type="match status" value="1"/>
</dbReference>
<dbReference type="RefSeq" id="WP_095550318.1">
    <property type="nucleotide sequence ID" value="NZ_NSJF01000005.1"/>
</dbReference>
<feature type="domain" description="PpiC" evidence="7">
    <location>
        <begin position="130"/>
        <end position="222"/>
    </location>
</feature>
<dbReference type="SUPFAM" id="SSF109998">
    <property type="entry name" value="Triger factor/SurA peptide-binding domain-like"/>
    <property type="match status" value="1"/>
</dbReference>
<gene>
    <name evidence="8" type="ORF">CK620_10975</name>
</gene>
<protein>
    <recommendedName>
        <fullName evidence="3">peptidylprolyl isomerase</fullName>
        <ecNumber evidence="3">5.2.1.8</ecNumber>
    </recommendedName>
</protein>
<feature type="signal peptide" evidence="6">
    <location>
        <begin position="1"/>
        <end position="23"/>
    </location>
</feature>
<dbReference type="EC" id="5.2.1.8" evidence="3"/>
<keyword evidence="5 8" id="KW-0413">Isomerase</keyword>
<organism evidence="8 9">
    <name type="scientific">Vandammella animalimorsus</name>
    <dbReference type="NCBI Taxonomy" id="2029117"/>
    <lineage>
        <taxon>Bacteria</taxon>
        <taxon>Pseudomonadati</taxon>
        <taxon>Pseudomonadota</taxon>
        <taxon>Betaproteobacteria</taxon>
        <taxon>Burkholderiales</taxon>
        <taxon>Comamonadaceae</taxon>
        <taxon>Vandammella</taxon>
    </lineage>
</organism>
<accession>A0A2A2A8K2</accession>
<dbReference type="PROSITE" id="PS50198">
    <property type="entry name" value="PPIC_PPIASE_2"/>
    <property type="match status" value="1"/>
</dbReference>
<comment type="caution">
    <text evidence="8">The sequence shown here is derived from an EMBL/GenBank/DDBJ whole genome shotgun (WGS) entry which is preliminary data.</text>
</comment>
<comment type="catalytic activity">
    <reaction evidence="1">
        <text>[protein]-peptidylproline (omega=180) = [protein]-peptidylproline (omega=0)</text>
        <dbReference type="Rhea" id="RHEA:16237"/>
        <dbReference type="Rhea" id="RHEA-COMP:10747"/>
        <dbReference type="Rhea" id="RHEA-COMP:10748"/>
        <dbReference type="ChEBI" id="CHEBI:83833"/>
        <dbReference type="ChEBI" id="CHEBI:83834"/>
        <dbReference type="EC" id="5.2.1.8"/>
    </reaction>
</comment>
<dbReference type="EMBL" id="NSJF01000005">
    <property type="protein sequence ID" value="PAT34156.1"/>
    <property type="molecule type" value="Genomic_DNA"/>
</dbReference>
<dbReference type="Gene3D" id="1.10.8.1040">
    <property type="match status" value="1"/>
</dbReference>
<name>A0A2A2A8K2_9BURK</name>